<evidence type="ECO:0000256" key="4">
    <source>
        <dbReference type="ARBA" id="ARBA00004656"/>
    </source>
</evidence>
<evidence type="ECO:0000256" key="23">
    <source>
        <dbReference type="ARBA" id="ARBA00080244"/>
    </source>
</evidence>
<keyword evidence="29" id="KW-1185">Reference proteome</keyword>
<proteinExistence type="predicted"/>
<keyword evidence="6" id="KW-1003">Cell membrane</keyword>
<dbReference type="PANTHER" id="PTHR11662:SF457">
    <property type="entry name" value="MAJOR FACILITATOR SUPERFAMILY TRANSPORTER 3"/>
    <property type="match status" value="1"/>
</dbReference>
<evidence type="ECO:0000256" key="2">
    <source>
        <dbReference type="ARBA" id="ARBA00004554"/>
    </source>
</evidence>
<evidence type="ECO:0000256" key="6">
    <source>
        <dbReference type="ARBA" id="ARBA00022475"/>
    </source>
</evidence>
<gene>
    <name evidence="28" type="ORF">QYM36_004587</name>
</gene>
<evidence type="ECO:0000256" key="26">
    <source>
        <dbReference type="SAM" id="Phobius"/>
    </source>
</evidence>
<evidence type="ECO:0000259" key="27">
    <source>
        <dbReference type="PROSITE" id="PS50850"/>
    </source>
</evidence>
<feature type="transmembrane region" description="Helical" evidence="26">
    <location>
        <begin position="348"/>
        <end position="367"/>
    </location>
</feature>
<evidence type="ECO:0000256" key="19">
    <source>
        <dbReference type="ARBA" id="ARBA00051447"/>
    </source>
</evidence>
<keyword evidence="8" id="KW-0769">Symport</keyword>
<dbReference type="EMBL" id="JAVRJZ010000007">
    <property type="protein sequence ID" value="KAK2720755.1"/>
    <property type="molecule type" value="Genomic_DNA"/>
</dbReference>
<reference evidence="28" key="1">
    <citation type="submission" date="2023-07" db="EMBL/GenBank/DDBJ databases">
        <title>Chromosome-level genome assembly of Artemia franciscana.</title>
        <authorList>
            <person name="Jo E."/>
        </authorList>
    </citation>
    <scope>NUCLEOTIDE SEQUENCE</scope>
    <source>
        <tissue evidence="28">Whole body</tissue>
    </source>
</reference>
<feature type="transmembrane region" description="Helical" evidence="26">
    <location>
        <begin position="7"/>
        <end position="34"/>
    </location>
</feature>
<evidence type="ECO:0000256" key="17">
    <source>
        <dbReference type="ARBA" id="ARBA00050625"/>
    </source>
</evidence>
<dbReference type="GO" id="GO:0030672">
    <property type="term" value="C:synaptic vesicle membrane"/>
    <property type="evidence" value="ECO:0007669"/>
    <property type="project" value="UniProtKB-SubCell"/>
</dbReference>
<feature type="transmembrane region" description="Helical" evidence="26">
    <location>
        <begin position="373"/>
        <end position="391"/>
    </location>
</feature>
<evidence type="ECO:0000256" key="13">
    <source>
        <dbReference type="ARBA" id="ARBA00023228"/>
    </source>
</evidence>
<sequence>MIPARYIFTFFASAGLAILYGLKVNLSVAIVAMVNHTGLAETTHDDGSHGQANVTYACPAQGPSNSTNTSEQDGPFLWNEPTQGLILGAYFWGYILTQMLGGWLAEKHSAKWVFWTSVIVNAVLTLITPWAANVHFGLVIAVRFVEGLGAGISLPAMHVLLSKWAPPTEKGRISSFTYAGMSLGTVISLPFSGVLAGKLGWAWVFYIQGIMSLVWCVLWIFLVFDSPLTHKFINPVEKQFLIDSMNLKAVPADGVKKQKVPVPWLDVLKSMPFWAIAVAHTCGNWGWYMFLVELPTYMKQILRFDIAENASLSALPYLAMWVFSIILSSIMDKLRKDGIIDQTAARKICTGISSLLPAICLVAVSFSGCNRPAAVALMTVGVMFVSGMYCGHLTNHVDIAPNYAGTLMALTNTVATVPGFIVPIFVGELTHGNQSHERWQIIFWVTAVIYIVQLVFYTIFASGEEQPWNKKYTKDGDSVEAGEFLGH</sequence>
<evidence type="ECO:0000256" key="24">
    <source>
        <dbReference type="ARBA" id="ARBA00081195"/>
    </source>
</evidence>
<evidence type="ECO:0000256" key="25">
    <source>
        <dbReference type="ARBA" id="ARBA00081925"/>
    </source>
</evidence>
<feature type="transmembrane region" description="Helical" evidence="26">
    <location>
        <begin position="138"/>
        <end position="161"/>
    </location>
</feature>
<keyword evidence="11 26" id="KW-0472">Membrane</keyword>
<feature type="transmembrane region" description="Helical" evidence="26">
    <location>
        <begin position="112"/>
        <end position="132"/>
    </location>
</feature>
<dbReference type="InterPro" id="IPR036259">
    <property type="entry name" value="MFS_trans_sf"/>
</dbReference>
<dbReference type="FunFam" id="1.20.1250.20:FF:000067">
    <property type="entry name" value="sialin isoform X2"/>
    <property type="match status" value="1"/>
</dbReference>
<dbReference type="Pfam" id="PF07690">
    <property type="entry name" value="MFS_1"/>
    <property type="match status" value="1"/>
</dbReference>
<dbReference type="SUPFAM" id="SSF103473">
    <property type="entry name" value="MFS general substrate transporter"/>
    <property type="match status" value="1"/>
</dbReference>
<keyword evidence="7 26" id="KW-0812">Transmembrane</keyword>
<evidence type="ECO:0000256" key="3">
    <source>
        <dbReference type="ARBA" id="ARBA00004638"/>
    </source>
</evidence>
<comment type="subcellular location">
    <subcellularLocation>
        <location evidence="2">Basolateral cell membrane</location>
        <topology evidence="2">Multi-pass membrane protein</topology>
    </subcellularLocation>
    <subcellularLocation>
        <location evidence="3">Cytoplasmic vesicle</location>
        <location evidence="3">Secretory vesicle membrane</location>
        <topology evidence="3">Multi-pass membrane protein</topology>
    </subcellularLocation>
    <subcellularLocation>
        <location evidence="1">Cytoplasmic vesicle</location>
        <location evidence="1">Secretory vesicle</location>
        <location evidence="1">Synaptic vesicle membrane</location>
    </subcellularLocation>
    <subcellularLocation>
        <location evidence="4">Lysosome membrane</location>
    </subcellularLocation>
</comment>
<evidence type="ECO:0000256" key="8">
    <source>
        <dbReference type="ARBA" id="ARBA00022847"/>
    </source>
</evidence>
<dbReference type="InterPro" id="IPR011701">
    <property type="entry name" value="MFS"/>
</dbReference>
<feature type="transmembrane region" description="Helical" evidence="26">
    <location>
        <begin position="173"/>
        <end position="191"/>
    </location>
</feature>
<dbReference type="GO" id="GO:0005765">
    <property type="term" value="C:lysosomal membrane"/>
    <property type="evidence" value="ECO:0007669"/>
    <property type="project" value="UniProtKB-SubCell"/>
</dbReference>
<evidence type="ECO:0000256" key="9">
    <source>
        <dbReference type="ARBA" id="ARBA00022989"/>
    </source>
</evidence>
<dbReference type="Proteomes" id="UP001187531">
    <property type="component" value="Unassembled WGS sequence"/>
</dbReference>
<evidence type="ECO:0000256" key="20">
    <source>
        <dbReference type="ARBA" id="ARBA00051612"/>
    </source>
</evidence>
<dbReference type="GO" id="GO:0006820">
    <property type="term" value="P:monoatomic anion transport"/>
    <property type="evidence" value="ECO:0007669"/>
    <property type="project" value="TreeGrafter"/>
</dbReference>
<evidence type="ECO:0000256" key="16">
    <source>
        <dbReference type="ARBA" id="ARBA00050554"/>
    </source>
</evidence>
<dbReference type="CDD" id="cd17318">
    <property type="entry name" value="MFS_SLC17"/>
    <property type="match status" value="1"/>
</dbReference>
<evidence type="ECO:0000256" key="14">
    <source>
        <dbReference type="ARBA" id="ARBA00023329"/>
    </source>
</evidence>
<dbReference type="GO" id="GO:0015293">
    <property type="term" value="F:symporter activity"/>
    <property type="evidence" value="ECO:0007669"/>
    <property type="project" value="UniProtKB-KW"/>
</dbReference>
<keyword evidence="10" id="KW-0770">Synapse</keyword>
<dbReference type="InterPro" id="IPR020846">
    <property type="entry name" value="MFS_dom"/>
</dbReference>
<feature type="transmembrane region" description="Helical" evidence="26">
    <location>
        <begin position="310"/>
        <end position="327"/>
    </location>
</feature>
<evidence type="ECO:0000256" key="1">
    <source>
        <dbReference type="ARBA" id="ARBA00004432"/>
    </source>
</evidence>
<evidence type="ECO:0000313" key="28">
    <source>
        <dbReference type="EMBL" id="KAK2720755.1"/>
    </source>
</evidence>
<keyword evidence="12" id="KW-0325">Glycoprotein</keyword>
<evidence type="ECO:0000256" key="10">
    <source>
        <dbReference type="ARBA" id="ARBA00023018"/>
    </source>
</evidence>
<comment type="catalytic activity">
    <reaction evidence="15">
        <text>2 nitrate(out) + H(+)(out) = 2 nitrate(in) + H(+)(in)</text>
        <dbReference type="Rhea" id="RHEA:71539"/>
        <dbReference type="ChEBI" id="CHEBI:15378"/>
        <dbReference type="ChEBI" id="CHEBI:17632"/>
    </reaction>
    <physiologicalReaction direction="left-to-right" evidence="15">
        <dbReference type="Rhea" id="RHEA:71540"/>
    </physiologicalReaction>
</comment>
<evidence type="ECO:0000256" key="11">
    <source>
        <dbReference type="ARBA" id="ARBA00023136"/>
    </source>
</evidence>
<comment type="catalytic activity">
    <reaction evidence="17">
        <text>N-acetylneuraminate(in) + H(+)(in) = N-acetylneuraminate(out) + H(+)(out)</text>
        <dbReference type="Rhea" id="RHEA:28987"/>
        <dbReference type="ChEBI" id="CHEBI:15378"/>
        <dbReference type="ChEBI" id="CHEBI:35418"/>
    </reaction>
    <physiologicalReaction direction="right-to-left" evidence="17">
        <dbReference type="Rhea" id="RHEA:28989"/>
    </physiologicalReaction>
</comment>
<feature type="domain" description="Major facilitator superfamily (MFS) profile" evidence="27">
    <location>
        <begin position="1"/>
        <end position="465"/>
    </location>
</feature>
<feature type="transmembrane region" description="Helical" evidence="26">
    <location>
        <begin position="441"/>
        <end position="461"/>
    </location>
</feature>
<comment type="catalytic activity">
    <reaction evidence="20">
        <text>D-glucuronate(out) + H(+)(out) = D-glucuronate(in) + H(+)(in)</text>
        <dbReference type="Rhea" id="RHEA:72591"/>
        <dbReference type="ChEBI" id="CHEBI:15378"/>
        <dbReference type="ChEBI" id="CHEBI:58720"/>
    </reaction>
    <physiologicalReaction direction="left-to-right" evidence="20">
        <dbReference type="Rhea" id="RHEA:72592"/>
    </physiologicalReaction>
</comment>
<keyword evidence="13" id="KW-0458">Lysosome</keyword>
<dbReference type="GO" id="GO:0046942">
    <property type="term" value="P:carboxylic acid transport"/>
    <property type="evidence" value="ECO:0007669"/>
    <property type="project" value="UniProtKB-ARBA"/>
</dbReference>
<dbReference type="PANTHER" id="PTHR11662">
    <property type="entry name" value="SOLUTE CARRIER FAMILY 17"/>
    <property type="match status" value="1"/>
</dbReference>
<evidence type="ECO:0000256" key="12">
    <source>
        <dbReference type="ARBA" id="ARBA00023180"/>
    </source>
</evidence>
<dbReference type="AlphaFoldDB" id="A0AA88I320"/>
<dbReference type="PROSITE" id="PS50850">
    <property type="entry name" value="MFS"/>
    <property type="match status" value="1"/>
</dbReference>
<evidence type="ECO:0000256" key="15">
    <source>
        <dbReference type="ARBA" id="ARBA00050101"/>
    </source>
</evidence>
<evidence type="ECO:0000256" key="18">
    <source>
        <dbReference type="ARBA" id="ARBA00051403"/>
    </source>
</evidence>
<dbReference type="GO" id="GO:0016323">
    <property type="term" value="C:basolateral plasma membrane"/>
    <property type="evidence" value="ECO:0007669"/>
    <property type="project" value="UniProtKB-SubCell"/>
</dbReference>
<comment type="catalytic activity">
    <reaction evidence="16">
        <text>L-aspartate(out) = L-aspartate(in)</text>
        <dbReference type="Rhea" id="RHEA:66332"/>
        <dbReference type="ChEBI" id="CHEBI:29991"/>
    </reaction>
    <physiologicalReaction direction="left-to-right" evidence="16">
        <dbReference type="Rhea" id="RHEA:66333"/>
    </physiologicalReaction>
</comment>
<comment type="caution">
    <text evidence="28">The sequence shown here is derived from an EMBL/GenBank/DDBJ whole genome shotgun (WGS) entry which is preliminary data.</text>
</comment>
<evidence type="ECO:0000256" key="22">
    <source>
        <dbReference type="ARBA" id="ARBA00069713"/>
    </source>
</evidence>
<evidence type="ECO:0000313" key="29">
    <source>
        <dbReference type="Proteomes" id="UP001187531"/>
    </source>
</evidence>
<comment type="catalytic activity">
    <reaction evidence="19">
        <text>L-glutamate(out) = L-glutamate(in)</text>
        <dbReference type="Rhea" id="RHEA:66336"/>
        <dbReference type="ChEBI" id="CHEBI:29985"/>
    </reaction>
    <physiologicalReaction direction="left-to-right" evidence="19">
        <dbReference type="Rhea" id="RHEA:66337"/>
    </physiologicalReaction>
</comment>
<dbReference type="InterPro" id="IPR050382">
    <property type="entry name" value="MFS_Na/Anion_cotransporter"/>
</dbReference>
<feature type="transmembrane region" description="Helical" evidence="26">
    <location>
        <begin position="403"/>
        <end position="426"/>
    </location>
</feature>
<evidence type="ECO:0000256" key="7">
    <source>
        <dbReference type="ARBA" id="ARBA00022692"/>
    </source>
</evidence>
<name>A0AA88I320_ARTSF</name>
<feature type="transmembrane region" description="Helical" evidence="26">
    <location>
        <begin position="273"/>
        <end position="290"/>
    </location>
</feature>
<keyword evidence="5" id="KW-0813">Transport</keyword>
<evidence type="ECO:0000256" key="21">
    <source>
        <dbReference type="ARBA" id="ARBA00056891"/>
    </source>
</evidence>
<dbReference type="FunFam" id="1.20.1250.20:FF:000003">
    <property type="entry name" value="Solute carrier family 17 member 3"/>
    <property type="match status" value="1"/>
</dbReference>
<comment type="function">
    <text evidence="21">Receptor for CM101, a polysaccharide produced by group B Streptococcus with antipathoangiogenic properties.</text>
</comment>
<feature type="transmembrane region" description="Helical" evidence="26">
    <location>
        <begin position="85"/>
        <end position="105"/>
    </location>
</feature>
<evidence type="ECO:0000256" key="5">
    <source>
        <dbReference type="ARBA" id="ARBA00022448"/>
    </source>
</evidence>
<feature type="transmembrane region" description="Helical" evidence="26">
    <location>
        <begin position="203"/>
        <end position="224"/>
    </location>
</feature>
<dbReference type="Gene3D" id="1.20.1250.20">
    <property type="entry name" value="MFS general substrate transporter like domains"/>
    <property type="match status" value="2"/>
</dbReference>
<accession>A0AA88I320</accession>
<organism evidence="28 29">
    <name type="scientific">Artemia franciscana</name>
    <name type="common">Brine shrimp</name>
    <name type="synonym">Artemia sanfranciscana</name>
    <dbReference type="NCBI Taxonomy" id="6661"/>
    <lineage>
        <taxon>Eukaryota</taxon>
        <taxon>Metazoa</taxon>
        <taxon>Ecdysozoa</taxon>
        <taxon>Arthropoda</taxon>
        <taxon>Crustacea</taxon>
        <taxon>Branchiopoda</taxon>
        <taxon>Anostraca</taxon>
        <taxon>Artemiidae</taxon>
        <taxon>Artemia</taxon>
    </lineage>
</organism>
<keyword evidence="9 26" id="KW-1133">Transmembrane helix</keyword>
<comment type="catalytic activity">
    <reaction evidence="18">
        <text>N-acetyl-L-aspartyl-L-glutamate(out) = N-acetyl-L-aspartyl-L-glutamate(in)</text>
        <dbReference type="Rhea" id="RHEA:72599"/>
        <dbReference type="ChEBI" id="CHEBI:76931"/>
    </reaction>
    <physiologicalReaction direction="left-to-right" evidence="18">
        <dbReference type="Rhea" id="RHEA:72600"/>
    </physiologicalReaction>
</comment>
<protein>
    <recommendedName>
        <fullName evidence="22">Sialin</fullName>
    </recommendedName>
    <alternativeName>
        <fullName evidence="25">H(+)/nitrate cotransporter</fullName>
    </alternativeName>
    <alternativeName>
        <fullName evidence="23">H(+)/sialic acid cotransporter</fullName>
    </alternativeName>
    <alternativeName>
        <fullName evidence="24">Vesicular excitatory amino acid transporter</fullName>
    </alternativeName>
</protein>
<keyword evidence="14" id="KW-0968">Cytoplasmic vesicle</keyword>